<keyword evidence="1" id="KW-0802">TPR repeat</keyword>
<dbReference type="PROSITE" id="PS50943">
    <property type="entry name" value="HTH_CROC1"/>
    <property type="match status" value="1"/>
</dbReference>
<dbReference type="PROSITE" id="PS50005">
    <property type="entry name" value="TPR"/>
    <property type="match status" value="1"/>
</dbReference>
<comment type="caution">
    <text evidence="3">The sequence shown here is derived from an EMBL/GenBank/DDBJ whole genome shotgun (WGS) entry which is preliminary data.</text>
</comment>
<accession>A0ABV5RVH7</accession>
<evidence type="ECO:0000313" key="4">
    <source>
        <dbReference type="Proteomes" id="UP001589532"/>
    </source>
</evidence>
<dbReference type="InterPro" id="IPR001387">
    <property type="entry name" value="Cro/C1-type_HTH"/>
</dbReference>
<dbReference type="CDD" id="cd00093">
    <property type="entry name" value="HTH_XRE"/>
    <property type="match status" value="1"/>
</dbReference>
<proteinExistence type="predicted"/>
<reference evidence="3 4" key="1">
    <citation type="submission" date="2024-09" db="EMBL/GenBank/DDBJ databases">
        <authorList>
            <person name="Sun Q."/>
            <person name="Mori K."/>
        </authorList>
    </citation>
    <scope>NUCLEOTIDE SEQUENCE [LARGE SCALE GENOMIC DNA]</scope>
    <source>
        <strain evidence="3 4">JCM 3143</strain>
    </source>
</reference>
<dbReference type="InterPro" id="IPR019734">
    <property type="entry name" value="TPR_rpt"/>
</dbReference>
<feature type="repeat" description="TPR" evidence="1">
    <location>
        <begin position="340"/>
        <end position="373"/>
    </location>
</feature>
<feature type="domain" description="HTH cro/C1-type" evidence="2">
    <location>
        <begin position="20"/>
        <end position="74"/>
    </location>
</feature>
<evidence type="ECO:0000313" key="3">
    <source>
        <dbReference type="EMBL" id="MFB9623452.1"/>
    </source>
</evidence>
<sequence>MSPVGTNILIMDQGGIGPRIAEARKLAGLTQDGLAMIVPCSKSLVSQVERGSKPATPWFIAAVARALHVDVTELTGQPYRGSTGRADRVHASIAAIRVALNYWDVPPEPEAEPRGLGALRQDVRTVAALLDRIDYVELGKRLPGLIEELAFVLHGSEGAERRTVAEMLLHAFVAAKSVAYRLGYVDLTSVAVDRATQAARETDDPQLLAYAAEERAQVFFASAAYRAGLTFLDRAHRAFDTLISDGEPGLAIAGSMHLRSAILAARMYPRRADAWEHLALAQEYASRIGRDTNHYGLSFGPSNVRIHEIAAAIELEDPDEALRRNEGFAPPSTLSPERSSHHYIDLARVQLMAGKPDRALDSLRRADRLSPQHTAYHPMARETVTGLMRAHTRIPEPLRSLARRIQTTT</sequence>
<dbReference type="EMBL" id="JBHMBW010000007">
    <property type="protein sequence ID" value="MFB9623452.1"/>
    <property type="molecule type" value="Genomic_DNA"/>
</dbReference>
<dbReference type="InterPro" id="IPR010982">
    <property type="entry name" value="Lambda_DNA-bd_dom_sf"/>
</dbReference>
<dbReference type="Proteomes" id="UP001589532">
    <property type="component" value="Unassembled WGS sequence"/>
</dbReference>
<dbReference type="RefSeq" id="WP_344991278.1">
    <property type="nucleotide sequence ID" value="NZ_BAAAXV010000005.1"/>
</dbReference>
<evidence type="ECO:0000259" key="2">
    <source>
        <dbReference type="PROSITE" id="PS50943"/>
    </source>
</evidence>
<dbReference type="SUPFAM" id="SSF47413">
    <property type="entry name" value="lambda repressor-like DNA-binding domains"/>
    <property type="match status" value="1"/>
</dbReference>
<gene>
    <name evidence="3" type="ORF">ACFFSA_10205</name>
</gene>
<dbReference type="SMART" id="SM00530">
    <property type="entry name" value="HTH_XRE"/>
    <property type="match status" value="1"/>
</dbReference>
<organism evidence="3 4">
    <name type="scientific">Nonomuraea helvata</name>
    <dbReference type="NCBI Taxonomy" id="37484"/>
    <lineage>
        <taxon>Bacteria</taxon>
        <taxon>Bacillati</taxon>
        <taxon>Actinomycetota</taxon>
        <taxon>Actinomycetes</taxon>
        <taxon>Streptosporangiales</taxon>
        <taxon>Streptosporangiaceae</taxon>
        <taxon>Nonomuraea</taxon>
    </lineage>
</organism>
<protein>
    <submittedName>
        <fullName evidence="3">Helix-turn-helix domain-containing protein</fullName>
    </submittedName>
</protein>
<dbReference type="Pfam" id="PF13560">
    <property type="entry name" value="HTH_31"/>
    <property type="match status" value="1"/>
</dbReference>
<keyword evidence="4" id="KW-1185">Reference proteome</keyword>
<evidence type="ECO:0000256" key="1">
    <source>
        <dbReference type="PROSITE-ProRule" id="PRU00339"/>
    </source>
</evidence>
<dbReference type="Gene3D" id="1.10.260.40">
    <property type="entry name" value="lambda repressor-like DNA-binding domains"/>
    <property type="match status" value="1"/>
</dbReference>
<name>A0ABV5RVH7_9ACTN</name>